<name>A0A9K3LIW5_9STRA</name>
<dbReference type="AlphaFoldDB" id="A0A9K3LIW5"/>
<dbReference type="EMBL" id="JAGRRH010000011">
    <property type="protein sequence ID" value="KAG7362604.1"/>
    <property type="molecule type" value="Genomic_DNA"/>
</dbReference>
<reference evidence="1" key="2">
    <citation type="submission" date="2021-04" db="EMBL/GenBank/DDBJ databases">
        <authorList>
            <person name="Podell S."/>
        </authorList>
    </citation>
    <scope>NUCLEOTIDE SEQUENCE</scope>
    <source>
        <strain evidence="1">Hildebrandi</strain>
    </source>
</reference>
<sequence>MCQELVELLKVGFWSARDPVRNAVCFSRKNKTTLLDLATWIGRNPPDQFRVCIACGMDAGRNELKRCFHFFE</sequence>
<evidence type="ECO:0000313" key="2">
    <source>
        <dbReference type="Proteomes" id="UP000693970"/>
    </source>
</evidence>
<gene>
    <name evidence="1" type="ORF">IV203_025488</name>
</gene>
<protein>
    <submittedName>
        <fullName evidence="1">Uncharacterized protein</fullName>
    </submittedName>
</protein>
<organism evidence="1 2">
    <name type="scientific">Nitzschia inconspicua</name>
    <dbReference type="NCBI Taxonomy" id="303405"/>
    <lineage>
        <taxon>Eukaryota</taxon>
        <taxon>Sar</taxon>
        <taxon>Stramenopiles</taxon>
        <taxon>Ochrophyta</taxon>
        <taxon>Bacillariophyta</taxon>
        <taxon>Bacillariophyceae</taxon>
        <taxon>Bacillariophycidae</taxon>
        <taxon>Bacillariales</taxon>
        <taxon>Bacillariaceae</taxon>
        <taxon>Nitzschia</taxon>
    </lineage>
</organism>
<dbReference type="Proteomes" id="UP000693970">
    <property type="component" value="Unassembled WGS sequence"/>
</dbReference>
<keyword evidence="2" id="KW-1185">Reference proteome</keyword>
<reference evidence="1" key="1">
    <citation type="journal article" date="2021" name="Sci. Rep.">
        <title>Diploid genomic architecture of Nitzschia inconspicua, an elite biomass production diatom.</title>
        <authorList>
            <person name="Oliver A."/>
            <person name="Podell S."/>
            <person name="Pinowska A."/>
            <person name="Traller J.C."/>
            <person name="Smith S.R."/>
            <person name="McClure R."/>
            <person name="Beliaev A."/>
            <person name="Bohutskyi P."/>
            <person name="Hill E.A."/>
            <person name="Rabines A."/>
            <person name="Zheng H."/>
            <person name="Allen L.Z."/>
            <person name="Kuo A."/>
            <person name="Grigoriev I.V."/>
            <person name="Allen A.E."/>
            <person name="Hazlebeck D."/>
            <person name="Allen E.E."/>
        </authorList>
    </citation>
    <scope>NUCLEOTIDE SEQUENCE</scope>
    <source>
        <strain evidence="1">Hildebrandi</strain>
    </source>
</reference>
<proteinExistence type="predicted"/>
<evidence type="ECO:0000313" key="1">
    <source>
        <dbReference type="EMBL" id="KAG7362604.1"/>
    </source>
</evidence>
<comment type="caution">
    <text evidence="1">The sequence shown here is derived from an EMBL/GenBank/DDBJ whole genome shotgun (WGS) entry which is preliminary data.</text>
</comment>
<accession>A0A9K3LIW5</accession>